<comment type="caution">
    <text evidence="1">The sequence shown here is derived from an EMBL/GenBank/DDBJ whole genome shotgun (WGS) entry which is preliminary data.</text>
</comment>
<evidence type="ECO:0000313" key="1">
    <source>
        <dbReference type="EMBL" id="KAI5440414.1"/>
    </source>
</evidence>
<reference evidence="1 2" key="1">
    <citation type="journal article" date="2022" name="Nat. Genet.">
        <title>Improved pea reference genome and pan-genome highlight genomic features and evolutionary characteristics.</title>
        <authorList>
            <person name="Yang T."/>
            <person name="Liu R."/>
            <person name="Luo Y."/>
            <person name="Hu S."/>
            <person name="Wang D."/>
            <person name="Wang C."/>
            <person name="Pandey M.K."/>
            <person name="Ge S."/>
            <person name="Xu Q."/>
            <person name="Li N."/>
            <person name="Li G."/>
            <person name="Huang Y."/>
            <person name="Saxena R.K."/>
            <person name="Ji Y."/>
            <person name="Li M."/>
            <person name="Yan X."/>
            <person name="He Y."/>
            <person name="Liu Y."/>
            <person name="Wang X."/>
            <person name="Xiang C."/>
            <person name="Varshney R.K."/>
            <person name="Ding H."/>
            <person name="Gao S."/>
            <person name="Zong X."/>
        </authorList>
    </citation>
    <scope>NUCLEOTIDE SEQUENCE [LARGE SCALE GENOMIC DNA]</scope>
    <source>
        <strain evidence="1 2">cv. Zhongwan 6</strain>
    </source>
</reference>
<dbReference type="AlphaFoldDB" id="A0A9D4YJU2"/>
<dbReference type="EMBL" id="JAMSHJ010000001">
    <property type="protein sequence ID" value="KAI5440414.1"/>
    <property type="molecule type" value="Genomic_DNA"/>
</dbReference>
<dbReference type="Gramene" id="Psat01G0004500-T7">
    <property type="protein sequence ID" value="KAI5440414.1"/>
    <property type="gene ID" value="KIW84_010045"/>
</dbReference>
<protein>
    <submittedName>
        <fullName evidence="1">Variant 7, Protein NEOXANTHIN-DEFICIENT 1</fullName>
    </submittedName>
</protein>
<dbReference type="InterPro" id="IPR039343">
    <property type="entry name" value="NDX1-like"/>
</dbReference>
<evidence type="ECO:0000313" key="2">
    <source>
        <dbReference type="Proteomes" id="UP001058974"/>
    </source>
</evidence>
<dbReference type="PANTHER" id="PTHR35467">
    <property type="match status" value="1"/>
</dbReference>
<dbReference type="PANTHER" id="PTHR35467:SF2">
    <property type="entry name" value="PROTEIN NEOXANTHIN-DEFICIENT 1"/>
    <property type="match status" value="1"/>
</dbReference>
<name>A0A9D4YJU2_PEA</name>
<proteinExistence type="predicted"/>
<sequence>MLTAVSSSKFNRWMGPTIRMSLPSFSGGTEFNPNLLKYSCQIECRVQPVKPLKVSREFSLTNFDEKEQQSLQDYGGGSSHLSKDNKNEIQNLSTYVMLSKPILALRFNQMKMQVEAPIVLYQCSNSLETNTVSSLP</sequence>
<accession>A0A9D4YJU2</accession>
<organism evidence="1 2">
    <name type="scientific">Pisum sativum</name>
    <name type="common">Garden pea</name>
    <name type="synonym">Lathyrus oleraceus</name>
    <dbReference type="NCBI Taxonomy" id="3888"/>
    <lineage>
        <taxon>Eukaryota</taxon>
        <taxon>Viridiplantae</taxon>
        <taxon>Streptophyta</taxon>
        <taxon>Embryophyta</taxon>
        <taxon>Tracheophyta</taxon>
        <taxon>Spermatophyta</taxon>
        <taxon>Magnoliopsida</taxon>
        <taxon>eudicotyledons</taxon>
        <taxon>Gunneridae</taxon>
        <taxon>Pentapetalae</taxon>
        <taxon>rosids</taxon>
        <taxon>fabids</taxon>
        <taxon>Fabales</taxon>
        <taxon>Fabaceae</taxon>
        <taxon>Papilionoideae</taxon>
        <taxon>50 kb inversion clade</taxon>
        <taxon>NPAAA clade</taxon>
        <taxon>Hologalegina</taxon>
        <taxon>IRL clade</taxon>
        <taxon>Fabeae</taxon>
        <taxon>Lathyrus</taxon>
    </lineage>
</organism>
<gene>
    <name evidence="1" type="ORF">KIW84_010045</name>
</gene>
<dbReference type="Proteomes" id="UP001058974">
    <property type="component" value="Chromosome 1"/>
</dbReference>
<keyword evidence="2" id="KW-1185">Reference proteome</keyword>